<protein>
    <submittedName>
        <fullName evidence="2">Uncharacterized protein</fullName>
    </submittedName>
</protein>
<organism evidence="2 3">
    <name type="scientific">Portunus trituberculatus</name>
    <name type="common">Swimming crab</name>
    <name type="synonym">Neptunus trituberculatus</name>
    <dbReference type="NCBI Taxonomy" id="210409"/>
    <lineage>
        <taxon>Eukaryota</taxon>
        <taxon>Metazoa</taxon>
        <taxon>Ecdysozoa</taxon>
        <taxon>Arthropoda</taxon>
        <taxon>Crustacea</taxon>
        <taxon>Multicrustacea</taxon>
        <taxon>Malacostraca</taxon>
        <taxon>Eumalacostraca</taxon>
        <taxon>Eucarida</taxon>
        <taxon>Decapoda</taxon>
        <taxon>Pleocyemata</taxon>
        <taxon>Brachyura</taxon>
        <taxon>Eubrachyura</taxon>
        <taxon>Portunoidea</taxon>
        <taxon>Portunidae</taxon>
        <taxon>Portuninae</taxon>
        <taxon>Portunus</taxon>
    </lineage>
</organism>
<dbReference type="AlphaFoldDB" id="A0A5B7G347"/>
<name>A0A5B7G347_PORTR</name>
<evidence type="ECO:0000313" key="2">
    <source>
        <dbReference type="EMBL" id="MPC52156.1"/>
    </source>
</evidence>
<keyword evidence="3" id="KW-1185">Reference proteome</keyword>
<evidence type="ECO:0000313" key="3">
    <source>
        <dbReference type="Proteomes" id="UP000324222"/>
    </source>
</evidence>
<comment type="caution">
    <text evidence="2">The sequence shown here is derived from an EMBL/GenBank/DDBJ whole genome shotgun (WGS) entry which is preliminary data.</text>
</comment>
<evidence type="ECO:0000256" key="1">
    <source>
        <dbReference type="SAM" id="MobiDB-lite"/>
    </source>
</evidence>
<dbReference type="EMBL" id="VSRR010010667">
    <property type="protein sequence ID" value="MPC52156.1"/>
    <property type="molecule type" value="Genomic_DNA"/>
</dbReference>
<gene>
    <name evidence="2" type="ORF">E2C01_046018</name>
</gene>
<feature type="compositionally biased region" description="Polar residues" evidence="1">
    <location>
        <begin position="1"/>
        <end position="13"/>
    </location>
</feature>
<reference evidence="2 3" key="1">
    <citation type="submission" date="2019-05" db="EMBL/GenBank/DDBJ databases">
        <title>Another draft genome of Portunus trituberculatus and its Hox gene families provides insights of decapod evolution.</title>
        <authorList>
            <person name="Jeong J.-H."/>
            <person name="Song I."/>
            <person name="Kim S."/>
            <person name="Choi T."/>
            <person name="Kim D."/>
            <person name="Ryu S."/>
            <person name="Kim W."/>
        </authorList>
    </citation>
    <scope>NUCLEOTIDE SEQUENCE [LARGE SCALE GENOMIC DNA]</scope>
    <source>
        <tissue evidence="2">Muscle</tissue>
    </source>
</reference>
<dbReference type="Proteomes" id="UP000324222">
    <property type="component" value="Unassembled WGS sequence"/>
</dbReference>
<proteinExistence type="predicted"/>
<feature type="region of interest" description="Disordered" evidence="1">
    <location>
        <begin position="1"/>
        <end position="25"/>
    </location>
</feature>
<accession>A0A5B7G347</accession>
<sequence>MCASPQQLSTTRGTPDCVGKAKAPLNPARTPAGQVLVCQGHTPAPQHSATTTTSCLVTTLGDSPHGTQQTGVLTPVLRLLCCVFDEHIVSLR</sequence>